<proteinExistence type="predicted"/>
<reference evidence="2" key="1">
    <citation type="submission" date="2020-04" db="EMBL/GenBank/DDBJ databases">
        <authorList>
            <person name="Alioto T."/>
            <person name="Alioto T."/>
            <person name="Gomez Garrido J."/>
        </authorList>
    </citation>
    <scope>NUCLEOTIDE SEQUENCE</scope>
    <source>
        <strain evidence="2">A484AB</strain>
    </source>
</reference>
<sequence>MAKKLSKAPRIPVPRQAITIQPANSSSSDEHDAPPRRGLGNGVANCSRHTIECMVRALHDRRVDDGGRTQDRSDAVDQLQDDLNDMQYGLYAEPLAQCGCDECTACIQFDESYNAFYDQLKENDYNAPPPRFSDCSLHCVDNEMKALNLKSKFAGFGSSSLENAYHFAQSTAPMTPPNLSTAAPTGVMGSTTKYMVPYLRSRKL</sequence>
<dbReference type="OrthoDB" id="10581071at2759"/>
<comment type="caution">
    <text evidence="2">The sequence shown here is derived from an EMBL/GenBank/DDBJ whole genome shotgun (WGS) entry which is preliminary data.</text>
</comment>
<accession>A0A7D9EJ86</accession>
<keyword evidence="3" id="KW-1185">Reference proteome</keyword>
<feature type="region of interest" description="Disordered" evidence="1">
    <location>
        <begin position="1"/>
        <end position="43"/>
    </location>
</feature>
<evidence type="ECO:0000256" key="1">
    <source>
        <dbReference type="SAM" id="MobiDB-lite"/>
    </source>
</evidence>
<dbReference type="AlphaFoldDB" id="A0A7D9EJ86"/>
<dbReference type="EMBL" id="CACRXK020006736">
    <property type="protein sequence ID" value="CAB4010278.1"/>
    <property type="molecule type" value="Genomic_DNA"/>
</dbReference>
<evidence type="ECO:0000313" key="3">
    <source>
        <dbReference type="Proteomes" id="UP001152795"/>
    </source>
</evidence>
<dbReference type="Proteomes" id="UP001152795">
    <property type="component" value="Unassembled WGS sequence"/>
</dbReference>
<protein>
    <submittedName>
        <fullName evidence="2">Uncharacterized protein</fullName>
    </submittedName>
</protein>
<evidence type="ECO:0000313" key="2">
    <source>
        <dbReference type="EMBL" id="CAB4010278.1"/>
    </source>
</evidence>
<name>A0A7D9EJ86_PARCT</name>
<organism evidence="2 3">
    <name type="scientific">Paramuricea clavata</name>
    <name type="common">Red gorgonian</name>
    <name type="synonym">Violescent sea-whip</name>
    <dbReference type="NCBI Taxonomy" id="317549"/>
    <lineage>
        <taxon>Eukaryota</taxon>
        <taxon>Metazoa</taxon>
        <taxon>Cnidaria</taxon>
        <taxon>Anthozoa</taxon>
        <taxon>Octocorallia</taxon>
        <taxon>Malacalcyonacea</taxon>
        <taxon>Plexauridae</taxon>
        <taxon>Paramuricea</taxon>
    </lineage>
</organism>
<gene>
    <name evidence="2" type="ORF">PACLA_8A014669</name>
</gene>
<feature type="compositionally biased region" description="Polar residues" evidence="1">
    <location>
        <begin position="18"/>
        <end position="27"/>
    </location>
</feature>